<dbReference type="Pfam" id="PF03330">
    <property type="entry name" value="DPBB_1"/>
    <property type="match status" value="1"/>
</dbReference>
<evidence type="ECO:0000256" key="2">
    <source>
        <dbReference type="ARBA" id="ARBA00023239"/>
    </source>
</evidence>
<gene>
    <name evidence="4" type="primary">rlpA</name>
    <name evidence="8" type="ORF">RJN63_06945</name>
</gene>
<dbReference type="InterPro" id="IPR036680">
    <property type="entry name" value="SPOR-like_sf"/>
</dbReference>
<dbReference type="SUPFAM" id="SSF50685">
    <property type="entry name" value="Barwin-like endoglucanases"/>
    <property type="match status" value="1"/>
</dbReference>
<reference evidence="8" key="1">
    <citation type="submission" date="2023-02" db="EMBL/GenBank/DDBJ databases">
        <title>Description of Herbaspirillum huttiense subsp. nephrolepsisexaltata and Herbaspirillum huttiense subsp. lycopersicon.</title>
        <authorList>
            <person name="Poudel M."/>
            <person name="Sharma A."/>
            <person name="Goss E."/>
            <person name="Tapia J.H."/>
            <person name="Harmon C.M."/>
            <person name="Jones J.B."/>
        </authorList>
    </citation>
    <scope>NUCLEOTIDE SEQUENCE</scope>
    <source>
        <strain evidence="8">NC40101</strain>
    </source>
</reference>
<comment type="caution">
    <text evidence="8">The sequence shown here is derived from an EMBL/GenBank/DDBJ whole genome shotgun (WGS) entry which is preliminary data.</text>
</comment>
<dbReference type="PANTHER" id="PTHR34183:SF1">
    <property type="entry name" value="ENDOLYTIC PEPTIDOGLYCAN TRANSGLYCOSYLASE RLPA"/>
    <property type="match status" value="1"/>
</dbReference>
<dbReference type="GO" id="GO:0008932">
    <property type="term" value="F:lytic endotransglycosylase activity"/>
    <property type="evidence" value="ECO:0007669"/>
    <property type="project" value="UniProtKB-UniRule"/>
</dbReference>
<dbReference type="InterPro" id="IPR012997">
    <property type="entry name" value="RplA"/>
</dbReference>
<feature type="compositionally biased region" description="Basic and acidic residues" evidence="6">
    <location>
        <begin position="74"/>
        <end position="85"/>
    </location>
</feature>
<dbReference type="FunFam" id="2.40.40.10:FF:000003">
    <property type="entry name" value="Endolytic peptidoglycan transglycosylase RlpA"/>
    <property type="match status" value="1"/>
</dbReference>
<organism evidence="8">
    <name type="scientific">Herbaspirillum huttiense subsp. nephrolepidis</name>
    <dbReference type="NCBI Taxonomy" id="3075126"/>
    <lineage>
        <taxon>Bacteria</taxon>
        <taxon>Pseudomonadati</taxon>
        <taxon>Pseudomonadota</taxon>
        <taxon>Betaproteobacteria</taxon>
        <taxon>Burkholderiales</taxon>
        <taxon>Oxalobacteraceae</taxon>
        <taxon>Herbaspirillum</taxon>
    </lineage>
</organism>
<dbReference type="EC" id="4.2.2.-" evidence="4"/>
<sequence length="402" mass="41878">MEISTLDHHHPRASLGRALRWGTLLLPLLLAACGTTQQAPRQTAQAPATPTKSASTRPSNVPALPAAGSGRGGYYKDDGPGDHIPDGLLDVADAEPQVEPVSKAASRPYAVFGKTYVPITDNNQPFIQRGVGSWYGKKFHGQKTSSGELYDMYKMTAAHPTLPIPSYARVTNLKTGKQVIVRINDRGPFHSSRIIDLSYTAALKLGYLGTGSSELEVERILPEEAQRMADARRNGGGTTLAAADPINRAADTGAGGQGVSTGPVEINTVSAQSLPPQPTVAAVQPINASTSSAAGGAGMAGGGGIINAVASGSAPSPAMPQAVPLTAGYYLQFGAYSQEANALVARDKLLPSLSGIVDSMQAVQVNGLYRLYAGPYPTRPAAQNAAMLVRQRSAGTPFIVER</sequence>
<dbReference type="AlphaFoldDB" id="A0AAE4G7K2"/>
<dbReference type="GO" id="GO:0000270">
    <property type="term" value="P:peptidoglycan metabolic process"/>
    <property type="evidence" value="ECO:0007669"/>
    <property type="project" value="UniProtKB-UniRule"/>
</dbReference>
<feature type="compositionally biased region" description="Low complexity" evidence="6">
    <location>
        <begin position="40"/>
        <end position="59"/>
    </location>
</feature>
<dbReference type="CDD" id="cd22268">
    <property type="entry name" value="DPBB_RlpA-like"/>
    <property type="match status" value="1"/>
</dbReference>
<evidence type="ECO:0000256" key="6">
    <source>
        <dbReference type="SAM" id="MobiDB-lite"/>
    </source>
</evidence>
<dbReference type="GO" id="GO:0071555">
    <property type="term" value="P:cell wall organization"/>
    <property type="evidence" value="ECO:0007669"/>
    <property type="project" value="UniProtKB-KW"/>
</dbReference>
<dbReference type="RefSeq" id="WP_259433697.1">
    <property type="nucleotide sequence ID" value="NZ_JAVLSM010000004.1"/>
</dbReference>
<evidence type="ECO:0000256" key="1">
    <source>
        <dbReference type="ARBA" id="ARBA00022729"/>
    </source>
</evidence>
<dbReference type="InterPro" id="IPR036908">
    <property type="entry name" value="RlpA-like_sf"/>
</dbReference>
<evidence type="ECO:0000259" key="7">
    <source>
        <dbReference type="PROSITE" id="PS51724"/>
    </source>
</evidence>
<keyword evidence="1" id="KW-0732">Signal</keyword>
<evidence type="ECO:0000313" key="8">
    <source>
        <dbReference type="EMBL" id="MDT0336554.1"/>
    </source>
</evidence>
<dbReference type="NCBIfam" id="TIGR00413">
    <property type="entry name" value="rlpA"/>
    <property type="match status" value="1"/>
</dbReference>
<keyword evidence="2 4" id="KW-0456">Lyase</keyword>
<evidence type="ECO:0000256" key="3">
    <source>
        <dbReference type="ARBA" id="ARBA00023316"/>
    </source>
</evidence>
<name>A0AAE4G7K2_9BURK</name>
<evidence type="ECO:0000256" key="5">
    <source>
        <dbReference type="RuleBase" id="RU003495"/>
    </source>
</evidence>
<accession>A0AAE4G7K2</accession>
<evidence type="ECO:0000256" key="4">
    <source>
        <dbReference type="HAMAP-Rule" id="MF_02071"/>
    </source>
</evidence>
<dbReference type="Gene3D" id="3.30.70.1070">
    <property type="entry name" value="Sporulation related repeat"/>
    <property type="match status" value="1"/>
</dbReference>
<protein>
    <recommendedName>
        <fullName evidence="4">Endolytic peptidoglycan transglycosylase RlpA</fullName>
        <ecNumber evidence="4">4.2.2.-</ecNumber>
    </recommendedName>
</protein>
<dbReference type="GO" id="GO:0042834">
    <property type="term" value="F:peptidoglycan binding"/>
    <property type="evidence" value="ECO:0007669"/>
    <property type="project" value="InterPro"/>
</dbReference>
<dbReference type="HAMAP" id="MF_02071">
    <property type="entry name" value="RlpA"/>
    <property type="match status" value="1"/>
</dbReference>
<proteinExistence type="inferred from homology"/>
<dbReference type="PROSITE" id="PS51724">
    <property type="entry name" value="SPOR"/>
    <property type="match status" value="1"/>
</dbReference>
<feature type="region of interest" description="Disordered" evidence="6">
    <location>
        <begin position="40"/>
        <end position="88"/>
    </location>
</feature>
<comment type="function">
    <text evidence="4">Lytic transglycosylase with a strong preference for naked glycan strands that lack stem peptides.</text>
</comment>
<dbReference type="PANTHER" id="PTHR34183">
    <property type="entry name" value="ENDOLYTIC PEPTIDOGLYCAN TRANSGLYCOSYLASE RLPA"/>
    <property type="match status" value="1"/>
</dbReference>
<dbReference type="InterPro" id="IPR034718">
    <property type="entry name" value="RlpA"/>
</dbReference>
<dbReference type="InterPro" id="IPR009009">
    <property type="entry name" value="RlpA-like_DPBB"/>
</dbReference>
<dbReference type="SUPFAM" id="SSF110997">
    <property type="entry name" value="Sporulation related repeat"/>
    <property type="match status" value="1"/>
</dbReference>
<comment type="similarity">
    <text evidence="4 5">Belongs to the RlpA family.</text>
</comment>
<keyword evidence="3 4" id="KW-0961">Cell wall biogenesis/degradation</keyword>
<dbReference type="Gene3D" id="2.40.40.10">
    <property type="entry name" value="RlpA-like domain"/>
    <property type="match status" value="1"/>
</dbReference>
<dbReference type="Pfam" id="PF05036">
    <property type="entry name" value="SPOR"/>
    <property type="match status" value="1"/>
</dbReference>
<dbReference type="InterPro" id="IPR007730">
    <property type="entry name" value="SPOR-like_dom"/>
</dbReference>
<feature type="domain" description="SPOR" evidence="7">
    <location>
        <begin position="323"/>
        <end position="402"/>
    </location>
</feature>
<dbReference type="EMBL" id="JAVRAA010000003">
    <property type="protein sequence ID" value="MDT0336554.1"/>
    <property type="molecule type" value="Genomic_DNA"/>
</dbReference>